<dbReference type="Pfam" id="PF13174">
    <property type="entry name" value="TPR_6"/>
    <property type="match status" value="1"/>
</dbReference>
<proteinExistence type="predicted"/>
<organism evidence="2 3">
    <name type="scientific">Spectribacter acetivorans</name>
    <dbReference type="NCBI Taxonomy" id="3075603"/>
    <lineage>
        <taxon>Bacteria</taxon>
        <taxon>Pseudomonadati</taxon>
        <taxon>Pseudomonadota</taxon>
        <taxon>Gammaproteobacteria</taxon>
        <taxon>Salinisphaerales</taxon>
        <taxon>Salinisphaeraceae</taxon>
        <taxon>Spectribacter</taxon>
    </lineage>
</organism>
<keyword evidence="1" id="KW-0732">Signal</keyword>
<name>A0ABU3B9E0_9GAMM</name>
<evidence type="ECO:0000256" key="1">
    <source>
        <dbReference type="SAM" id="SignalP"/>
    </source>
</evidence>
<dbReference type="EMBL" id="JAVRHY010000010">
    <property type="protein sequence ID" value="MDT0619084.1"/>
    <property type="molecule type" value="Genomic_DNA"/>
</dbReference>
<dbReference type="InterPro" id="IPR019734">
    <property type="entry name" value="TPR_rpt"/>
</dbReference>
<dbReference type="InterPro" id="IPR011990">
    <property type="entry name" value="TPR-like_helical_dom_sf"/>
</dbReference>
<reference evidence="2 3" key="1">
    <citation type="submission" date="2023-09" db="EMBL/GenBank/DDBJ databases">
        <authorList>
            <person name="Rey-Velasco X."/>
        </authorList>
    </citation>
    <scope>NUCLEOTIDE SEQUENCE [LARGE SCALE GENOMIC DNA]</scope>
    <source>
        <strain evidence="2 3">P385</strain>
    </source>
</reference>
<sequence>MTRWFHSLGLGVVVGLTTALAQAQDEAPATLKSLEERQIEITPSEPREAGLEEMRENYRELLKLTQDPSERNPILRRLADTELAIASQSSDPREPARRALNIYQRLVAVQSYREREADLLYRAAHAADLAGDTAAGITALTRLIDNYPDFKLIPEAYFRRAETRFVNGSYRVAAEDYTWLVERGEDANFYIQALYKRGWSYYKLARHQDALSDELEVIRQLVGTGGIAEDGTLAVADIPEASAEVARDALRNMTLNFALLGAEYTPADFVDQQQAQPYEYLLTQRLMDYYLEKERYTDASETALAFARRNPEHPQAKALEVASIEALEAGGFDKPALEAKQAYVTRYGIDKQSWYGEDPLTVDEVRDRLQEYLDSITGSLHAGAQETGLTVDYDAAAEWYDRYLSIFPETPRAPELAFLRGEVLYEADRFADAATMYEQVAYDMAPNEKAAEAGYAAILAWREAAGDAAATDPQVLESTQRFAAEYPAEENAVNALARLAEDRYRAGELATADELAQQLIDHQPPPTNTQLANAWRIRAAAAQDTEAYADAETALRWLLNNATPQDGENWEQQLATVLYKQGEVLVEAGEDEAAAEEFLRLRDLVPAGVAEDVRATALYDAAAAQIRAENTGAAIGLLESFRSEYPGNELADDATRKLAELHLEDGNKLAAADEFARISQQAQLAPDQRLDAAMQTAQLSAEAGSTGAAIAGYEALLTEHDPDFETTIEAQHALVDLYQDSGDPARADDWRQRLIDSHAANAGAATERTRTLAARASLKLAGDKRAAFDSTRLDLPLEQSLPAKKDRLQAALDAYGRAADYGIAEVTTAATYHTGDLYYDFGQALLESPRPSELSGNEKAQYEILLEEQAFPFEEDAIGIHEANVERIDNGIYDEWVRKSLAQLAELLPARYAKTERMSDGIVTVE</sequence>
<dbReference type="SUPFAM" id="SSF48452">
    <property type="entry name" value="TPR-like"/>
    <property type="match status" value="2"/>
</dbReference>
<comment type="caution">
    <text evidence="2">The sequence shown here is derived from an EMBL/GenBank/DDBJ whole genome shotgun (WGS) entry which is preliminary data.</text>
</comment>
<feature type="signal peptide" evidence="1">
    <location>
        <begin position="1"/>
        <end position="23"/>
    </location>
</feature>
<evidence type="ECO:0000313" key="3">
    <source>
        <dbReference type="Proteomes" id="UP001259982"/>
    </source>
</evidence>
<accession>A0ABU3B9E0</accession>
<protein>
    <submittedName>
        <fullName evidence="2">Tetratricopeptide repeat protein</fullName>
    </submittedName>
</protein>
<dbReference type="Proteomes" id="UP001259982">
    <property type="component" value="Unassembled WGS sequence"/>
</dbReference>
<feature type="chain" id="PRO_5046629129" evidence="1">
    <location>
        <begin position="24"/>
        <end position="926"/>
    </location>
</feature>
<keyword evidence="3" id="KW-1185">Reference proteome</keyword>
<dbReference type="RefSeq" id="WP_311659398.1">
    <property type="nucleotide sequence ID" value="NZ_JAVRHY010000010.1"/>
</dbReference>
<dbReference type="Gene3D" id="1.25.40.10">
    <property type="entry name" value="Tetratricopeptide repeat domain"/>
    <property type="match status" value="3"/>
</dbReference>
<gene>
    <name evidence="2" type="ORF">RM531_11420</name>
</gene>
<evidence type="ECO:0000313" key="2">
    <source>
        <dbReference type="EMBL" id="MDT0619084.1"/>
    </source>
</evidence>